<dbReference type="RefSeq" id="WP_346336436.1">
    <property type="nucleotide sequence ID" value="NZ_JBBYXI010000002.1"/>
</dbReference>
<evidence type="ECO:0000256" key="2">
    <source>
        <dbReference type="SAM" id="Phobius"/>
    </source>
</evidence>
<keyword evidence="2" id="KW-1133">Transmembrane helix</keyword>
<reference evidence="4 5" key="1">
    <citation type="submission" date="2024-04" db="EMBL/GenBank/DDBJ databases">
        <title>A novel species isolated from cricket.</title>
        <authorList>
            <person name="Wang H.-C."/>
        </authorList>
    </citation>
    <scope>NUCLEOTIDE SEQUENCE [LARGE SCALE GENOMIC DNA]</scope>
    <source>
        <strain evidence="4 5">WL0021</strain>
    </source>
</reference>
<keyword evidence="5" id="KW-1185">Reference proteome</keyword>
<dbReference type="EMBL" id="JBBYXI010000002">
    <property type="protein sequence ID" value="MEN3930425.1"/>
    <property type="molecule type" value="Genomic_DNA"/>
</dbReference>
<evidence type="ECO:0000313" key="4">
    <source>
        <dbReference type="EMBL" id="MEN3930425.1"/>
    </source>
</evidence>
<keyword evidence="2" id="KW-0472">Membrane</keyword>
<evidence type="ECO:0000256" key="1">
    <source>
        <dbReference type="SAM" id="MobiDB-lite"/>
    </source>
</evidence>
<feature type="domain" description="DUF1254" evidence="3">
    <location>
        <begin position="74"/>
        <end position="169"/>
    </location>
</feature>
<keyword evidence="2" id="KW-0812">Transmembrane</keyword>
<name>A0ABV0BLK1_9HYPH</name>
<organism evidence="4 5">
    <name type="scientific">Hohaiivirga grylli</name>
    <dbReference type="NCBI Taxonomy" id="3133970"/>
    <lineage>
        <taxon>Bacteria</taxon>
        <taxon>Pseudomonadati</taxon>
        <taxon>Pseudomonadota</taxon>
        <taxon>Alphaproteobacteria</taxon>
        <taxon>Hyphomicrobiales</taxon>
        <taxon>Methylobacteriaceae</taxon>
        <taxon>Hohaiivirga</taxon>
    </lineage>
</organism>
<comment type="caution">
    <text evidence="4">The sequence shown here is derived from an EMBL/GenBank/DDBJ whole genome shotgun (WGS) entry which is preliminary data.</text>
</comment>
<proteinExistence type="predicted"/>
<dbReference type="InterPro" id="IPR010679">
    <property type="entry name" value="DUF1254"/>
</dbReference>
<feature type="transmembrane region" description="Helical" evidence="2">
    <location>
        <begin position="7"/>
        <end position="32"/>
    </location>
</feature>
<dbReference type="Proteomes" id="UP001418637">
    <property type="component" value="Unassembled WGS sequence"/>
</dbReference>
<evidence type="ECO:0000313" key="5">
    <source>
        <dbReference type="Proteomes" id="UP001418637"/>
    </source>
</evidence>
<gene>
    <name evidence="4" type="ORF">WJT86_05020</name>
</gene>
<protein>
    <submittedName>
        <fullName evidence="4">DUF1254 domain-containing protein</fullName>
    </submittedName>
</protein>
<feature type="region of interest" description="Disordered" evidence="1">
    <location>
        <begin position="192"/>
        <end position="216"/>
    </location>
</feature>
<accession>A0ABV0BLK1</accession>
<dbReference type="Pfam" id="PF06863">
    <property type="entry name" value="DUF1254"/>
    <property type="match status" value="1"/>
</dbReference>
<sequence length="216" mass="23791">MRARYRFLLATLAGLILGAIIHIVIILTIPAFTDRDVYGLLEHTSHDDAPDFISMPESGSGLPWMAHADPAVNLAVCVYDLRKGPYLLSVSGETAFQSVSFHAQKGNVYFAVTDQAQVHGRNEFIIATDNQMAQLVQSGDYDSYYSHTIKVFSPTTKGVIVLRSFTPYPSAKQLSENSAALAECHRLTAQDQLRSQSPELEETIPQDLLPPRRGGI</sequence>
<evidence type="ECO:0000259" key="3">
    <source>
        <dbReference type="Pfam" id="PF06863"/>
    </source>
</evidence>